<name>A0A5J5FA22_9PEZI</name>
<dbReference type="Proteomes" id="UP000326924">
    <property type="component" value="Unassembled WGS sequence"/>
</dbReference>
<sequence length="219" mass="22624">MALMLGSDALRSQPQSPVTQTSHERLREPTIILDQTSAMQCDTSSNAGSAYGGGVAPPAATGEQIFKASAQSVPINQDDMREYEVYYGHAPPGTATNAAIPDASGTAIPSNSFADQGMGFTKVSTWASDADAIGALGAAIGESLNGLPAMDVEFIIMIAQGDPCRALGMARVIHYVKALGDEKTTAIDFYGMLLAYEHKSGQGGGGTISDGGAADDKQF</sequence>
<proteinExistence type="predicted"/>
<comment type="caution">
    <text evidence="3">The sequence shown here is derived from an EMBL/GenBank/DDBJ whole genome shotgun (WGS) entry which is preliminary data.</text>
</comment>
<feature type="region of interest" description="Disordered" evidence="1">
    <location>
        <begin position="1"/>
        <end position="27"/>
    </location>
</feature>
<organism evidence="3 4">
    <name type="scientific">Sphaerosporella brunnea</name>
    <dbReference type="NCBI Taxonomy" id="1250544"/>
    <lineage>
        <taxon>Eukaryota</taxon>
        <taxon>Fungi</taxon>
        <taxon>Dikarya</taxon>
        <taxon>Ascomycota</taxon>
        <taxon>Pezizomycotina</taxon>
        <taxon>Pezizomycetes</taxon>
        <taxon>Pezizales</taxon>
        <taxon>Pyronemataceae</taxon>
        <taxon>Sphaerosporella</taxon>
    </lineage>
</organism>
<evidence type="ECO:0000256" key="1">
    <source>
        <dbReference type="SAM" id="MobiDB-lite"/>
    </source>
</evidence>
<gene>
    <name evidence="2" type="ORF">FN846DRAFT_885969</name>
    <name evidence="3" type="ORF">FN846DRAFT_885972</name>
</gene>
<accession>A0A5J5FA22</accession>
<dbReference type="AlphaFoldDB" id="A0A5J5FA22"/>
<feature type="compositionally biased region" description="Polar residues" evidence="1">
    <location>
        <begin position="10"/>
        <end position="21"/>
    </location>
</feature>
<evidence type="ECO:0000313" key="3">
    <source>
        <dbReference type="EMBL" id="KAA8914357.1"/>
    </source>
</evidence>
<keyword evidence="4" id="KW-1185">Reference proteome</keyword>
<dbReference type="EMBL" id="VXIS01000006">
    <property type="protein sequence ID" value="KAA8914357.1"/>
    <property type="molecule type" value="Genomic_DNA"/>
</dbReference>
<protein>
    <submittedName>
        <fullName evidence="3">Uncharacterized protein</fullName>
    </submittedName>
</protein>
<reference evidence="3 4" key="1">
    <citation type="submission" date="2019-09" db="EMBL/GenBank/DDBJ databases">
        <title>Draft genome of the ectomycorrhizal ascomycete Sphaerosporella brunnea.</title>
        <authorList>
            <consortium name="DOE Joint Genome Institute"/>
            <person name="Benucci G.M."/>
            <person name="Marozzi G."/>
            <person name="Antonielli L."/>
            <person name="Sanchez S."/>
            <person name="Marco P."/>
            <person name="Wang X."/>
            <person name="Falini L.B."/>
            <person name="Barry K."/>
            <person name="Haridas S."/>
            <person name="Lipzen A."/>
            <person name="Labutti K."/>
            <person name="Grigoriev I.V."/>
            <person name="Murat C."/>
            <person name="Martin F."/>
            <person name="Albertini E."/>
            <person name="Donnini D."/>
            <person name="Bonito G."/>
        </authorList>
    </citation>
    <scope>NUCLEOTIDE SEQUENCE [LARGE SCALE GENOMIC DNA]</scope>
    <source>
        <strain evidence="3 4">Sb_GMNB300</strain>
    </source>
</reference>
<evidence type="ECO:0000313" key="2">
    <source>
        <dbReference type="EMBL" id="KAA8914354.1"/>
    </source>
</evidence>
<evidence type="ECO:0000313" key="4">
    <source>
        <dbReference type="Proteomes" id="UP000326924"/>
    </source>
</evidence>
<dbReference type="EMBL" id="VXIS01000006">
    <property type="protein sequence ID" value="KAA8914354.1"/>
    <property type="molecule type" value="Genomic_DNA"/>
</dbReference>